<proteinExistence type="inferred from homology"/>
<dbReference type="InterPro" id="IPR007627">
    <property type="entry name" value="RNA_pol_sigma70_r2"/>
</dbReference>
<dbReference type="RefSeq" id="WP_069115197.1">
    <property type="nucleotide sequence ID" value="NZ_FNUC01000003.1"/>
</dbReference>
<evidence type="ECO:0000259" key="5">
    <source>
        <dbReference type="Pfam" id="PF04542"/>
    </source>
</evidence>
<evidence type="ECO:0000259" key="7">
    <source>
        <dbReference type="Pfam" id="PF20239"/>
    </source>
</evidence>
<evidence type="ECO:0000256" key="1">
    <source>
        <dbReference type="ARBA" id="ARBA00010641"/>
    </source>
</evidence>
<comment type="similarity">
    <text evidence="1">Belongs to the sigma-70 factor family. ECF subfamily.</text>
</comment>
<organism evidence="8 9">
    <name type="scientific">Jiangella alba</name>
    <dbReference type="NCBI Taxonomy" id="561176"/>
    <lineage>
        <taxon>Bacteria</taxon>
        <taxon>Bacillati</taxon>
        <taxon>Actinomycetota</taxon>
        <taxon>Actinomycetes</taxon>
        <taxon>Jiangellales</taxon>
        <taxon>Jiangellaceae</taxon>
        <taxon>Jiangella</taxon>
    </lineage>
</organism>
<dbReference type="Proteomes" id="UP000181980">
    <property type="component" value="Unassembled WGS sequence"/>
</dbReference>
<dbReference type="NCBIfam" id="TIGR02937">
    <property type="entry name" value="sigma70-ECF"/>
    <property type="match status" value="1"/>
</dbReference>
<dbReference type="InterPro" id="IPR013325">
    <property type="entry name" value="RNA_pol_sigma_r2"/>
</dbReference>
<keyword evidence="4" id="KW-0804">Transcription</keyword>
<dbReference type="SUPFAM" id="SSF88946">
    <property type="entry name" value="Sigma2 domain of RNA polymerase sigma factors"/>
    <property type="match status" value="1"/>
</dbReference>
<dbReference type="Gene3D" id="1.10.1740.10">
    <property type="match status" value="1"/>
</dbReference>
<feature type="domain" description="RNA polymerase sigma-70 region 2" evidence="5">
    <location>
        <begin position="22"/>
        <end position="80"/>
    </location>
</feature>
<evidence type="ECO:0000313" key="8">
    <source>
        <dbReference type="EMBL" id="SEE74595.1"/>
    </source>
</evidence>
<dbReference type="InterPro" id="IPR013324">
    <property type="entry name" value="RNA_pol_sigma_r3/r4-like"/>
</dbReference>
<evidence type="ECO:0000256" key="3">
    <source>
        <dbReference type="ARBA" id="ARBA00023082"/>
    </source>
</evidence>
<dbReference type="InterPro" id="IPR046531">
    <property type="entry name" value="DUF6596"/>
</dbReference>
<dbReference type="InterPro" id="IPR014284">
    <property type="entry name" value="RNA_pol_sigma-70_dom"/>
</dbReference>
<evidence type="ECO:0000256" key="2">
    <source>
        <dbReference type="ARBA" id="ARBA00023015"/>
    </source>
</evidence>
<reference evidence="9" key="1">
    <citation type="submission" date="2016-10" db="EMBL/GenBank/DDBJ databases">
        <authorList>
            <person name="Varghese N."/>
            <person name="Submissions S."/>
        </authorList>
    </citation>
    <scope>NUCLEOTIDE SEQUENCE [LARGE SCALE GENOMIC DNA]</scope>
    <source>
        <strain evidence="9">DSM 45237</strain>
    </source>
</reference>
<dbReference type="InterPro" id="IPR036388">
    <property type="entry name" value="WH-like_DNA-bd_sf"/>
</dbReference>
<dbReference type="OrthoDB" id="9780299at2"/>
<dbReference type="Pfam" id="PF20239">
    <property type="entry name" value="DUF6596"/>
    <property type="match status" value="1"/>
</dbReference>
<dbReference type="EMBL" id="FNUC01000003">
    <property type="protein sequence ID" value="SEE74595.1"/>
    <property type="molecule type" value="Genomic_DNA"/>
</dbReference>
<dbReference type="Pfam" id="PF08281">
    <property type="entry name" value="Sigma70_r4_2"/>
    <property type="match status" value="1"/>
</dbReference>
<dbReference type="InterPro" id="IPR013249">
    <property type="entry name" value="RNA_pol_sigma70_r4_t2"/>
</dbReference>
<keyword evidence="9" id="KW-1185">Reference proteome</keyword>
<dbReference type="GO" id="GO:0003677">
    <property type="term" value="F:DNA binding"/>
    <property type="evidence" value="ECO:0007669"/>
    <property type="project" value="InterPro"/>
</dbReference>
<keyword evidence="3" id="KW-0731">Sigma factor</keyword>
<dbReference type="STRING" id="561176.SAMN04488561_2522"/>
<keyword evidence="2" id="KW-0805">Transcription regulation</keyword>
<dbReference type="SUPFAM" id="SSF88659">
    <property type="entry name" value="Sigma3 and sigma4 domains of RNA polymerase sigma factors"/>
    <property type="match status" value="1"/>
</dbReference>
<feature type="domain" description="RNA polymerase sigma factor 70 region 4 type 2" evidence="6">
    <location>
        <begin position="120"/>
        <end position="170"/>
    </location>
</feature>
<dbReference type="AlphaFoldDB" id="A0A1H5LC44"/>
<accession>A0A1H5LC44</accession>
<dbReference type="Gene3D" id="1.10.10.10">
    <property type="entry name" value="Winged helix-like DNA-binding domain superfamily/Winged helix DNA-binding domain"/>
    <property type="match status" value="1"/>
</dbReference>
<evidence type="ECO:0000256" key="4">
    <source>
        <dbReference type="ARBA" id="ARBA00023163"/>
    </source>
</evidence>
<dbReference type="Pfam" id="PF04542">
    <property type="entry name" value="Sigma70_r2"/>
    <property type="match status" value="1"/>
</dbReference>
<sequence>MSVDPRVGAAVAEAHRREWAFVLAATVRVTRGLDLAEECVQDAYAKALVDWATNGVPRNTGAWLTTTARRRALDLLRRQATAARALPLLVGTHTDEGLDPGLEERFDGAAIGDERLRLVFTCCHPTLSRDAQVALTLRLLCGLSTAEVARAFLVSESTMAARITRAKKKITQARIPYRVPAREELPERVASVCEVVHLLFTTGHAAPAGAELIRRDLVERALDLARMLRALLPGNADVTGLLALILLTDARRDARLDAHGQLVLLAEQDRVRWDHDAITEGVALVREALRSRPPGRFALMAAIAAVHDEADSWATTDWHEIVGLYDLLVALWPSPVVALNRAVAVGFAHGPTAGLDALAPLTTEPQLAGYSYLAAARAEFLARLGRTHDARTAYEEALLLTENTVERGYLTRRLDQLHA</sequence>
<evidence type="ECO:0000313" key="9">
    <source>
        <dbReference type="Proteomes" id="UP000181980"/>
    </source>
</evidence>
<name>A0A1H5LC44_9ACTN</name>
<dbReference type="PANTHER" id="PTHR47756">
    <property type="entry name" value="BLL6612 PROTEIN-RELATED"/>
    <property type="match status" value="1"/>
</dbReference>
<evidence type="ECO:0000259" key="6">
    <source>
        <dbReference type="Pfam" id="PF08281"/>
    </source>
</evidence>
<dbReference type="PANTHER" id="PTHR47756:SF2">
    <property type="entry name" value="BLL6612 PROTEIN"/>
    <property type="match status" value="1"/>
</dbReference>
<dbReference type="GO" id="GO:0006352">
    <property type="term" value="P:DNA-templated transcription initiation"/>
    <property type="evidence" value="ECO:0007669"/>
    <property type="project" value="InterPro"/>
</dbReference>
<gene>
    <name evidence="8" type="ORF">SAMN04488561_2522</name>
</gene>
<dbReference type="GO" id="GO:0016987">
    <property type="term" value="F:sigma factor activity"/>
    <property type="evidence" value="ECO:0007669"/>
    <property type="project" value="UniProtKB-KW"/>
</dbReference>
<feature type="domain" description="DUF6596" evidence="7">
    <location>
        <begin position="188"/>
        <end position="288"/>
    </location>
</feature>
<protein>
    <submittedName>
        <fullName evidence="8">RNA polymerase sigma-70 factor, ECF subfamily</fullName>
    </submittedName>
</protein>